<dbReference type="PANTHER" id="PTHR36419:SF1">
    <property type="entry name" value="RHO1 GEF LOCALIZING PROTEIN 1"/>
    <property type="match status" value="1"/>
</dbReference>
<dbReference type="OrthoDB" id="4001642at2759"/>
<evidence type="ECO:0000313" key="3">
    <source>
        <dbReference type="EMBL" id="KXH36628.1"/>
    </source>
</evidence>
<organism evidence="3 4">
    <name type="scientific">Colletotrichum simmondsii</name>
    <dbReference type="NCBI Taxonomy" id="703756"/>
    <lineage>
        <taxon>Eukaryota</taxon>
        <taxon>Fungi</taxon>
        <taxon>Dikarya</taxon>
        <taxon>Ascomycota</taxon>
        <taxon>Pezizomycotina</taxon>
        <taxon>Sordariomycetes</taxon>
        <taxon>Hypocreomycetidae</taxon>
        <taxon>Glomerellales</taxon>
        <taxon>Glomerellaceae</taxon>
        <taxon>Colletotrichum</taxon>
        <taxon>Colletotrichum acutatum species complex</taxon>
    </lineage>
</organism>
<dbReference type="GO" id="GO:0000935">
    <property type="term" value="C:division septum"/>
    <property type="evidence" value="ECO:0007669"/>
    <property type="project" value="TreeGrafter"/>
</dbReference>
<dbReference type="AlphaFoldDB" id="A0A135SL18"/>
<dbReference type="EMBL" id="JFBX01000521">
    <property type="protein sequence ID" value="KXH36628.1"/>
    <property type="molecule type" value="Genomic_DNA"/>
</dbReference>
<evidence type="ECO:0000259" key="2">
    <source>
        <dbReference type="SMART" id="SM01017"/>
    </source>
</evidence>
<keyword evidence="4" id="KW-1185">Reference proteome</keyword>
<dbReference type="GO" id="GO:0000917">
    <property type="term" value="P:division septum assembly"/>
    <property type="evidence" value="ECO:0007669"/>
    <property type="project" value="TreeGrafter"/>
</dbReference>
<dbReference type="Pfam" id="PF02752">
    <property type="entry name" value="Arrestin_C"/>
    <property type="match status" value="1"/>
</dbReference>
<comment type="caution">
    <text evidence="3">The sequence shown here is derived from an EMBL/GenBank/DDBJ whole genome shotgun (WGS) entry which is preliminary data.</text>
</comment>
<accession>A0A135SL18</accession>
<dbReference type="InterPro" id="IPR011022">
    <property type="entry name" value="Arrestin_C-like"/>
</dbReference>
<reference evidence="3 4" key="1">
    <citation type="submission" date="2014-02" db="EMBL/GenBank/DDBJ databases">
        <title>The genome sequence of Colletotrichum simmondsii CBS122122.</title>
        <authorList>
            <person name="Baroncelli R."/>
            <person name="Thon M.R."/>
        </authorList>
    </citation>
    <scope>NUCLEOTIDE SEQUENCE [LARGE SCALE GENOMIC DNA]</scope>
    <source>
        <strain evidence="3 4">CBS122122</strain>
    </source>
</reference>
<dbReference type="Proteomes" id="UP000070328">
    <property type="component" value="Unassembled WGS sequence"/>
</dbReference>
<dbReference type="InterPro" id="IPR053060">
    <property type="entry name" value="Cytokinesis_Signaling_Reg"/>
</dbReference>
<gene>
    <name evidence="3" type="ORF">CSIM01_03021</name>
</gene>
<dbReference type="PANTHER" id="PTHR36419">
    <property type="entry name" value="ARRESTIN FAMILY PROTEIN 1"/>
    <property type="match status" value="1"/>
</dbReference>
<feature type="region of interest" description="Disordered" evidence="1">
    <location>
        <begin position="225"/>
        <end position="299"/>
    </location>
</feature>
<sequence>MLAPVPSAVGHLLVKEPIQTKRSPQIPAQTPLSDTQAITTTGPPTLDTGLCFPNPILPQTHSSQVWLKRKRQYHHEAPKYTPCTDPLISLLLTPLPPATSSPSTNNQPPNLLRLYESNTSEYCVRIPYFEKAVVSTPSTLNSPSSVCHLHDSIRNPPLIPELPWPDLTERASCVAASVATAAAAAYACLGKIDAEARISCISPAAPTQNLGRRFLQPLRPDFAPTPINAHLDAGTRTTSSTPHSVRLDEAKPQATGQLRSVHEARLPPTDTHENLTSVIRPTPLPPPRRRETNPGYSGDPASMAAFVRVSGPPNSSFLVGYPGISATLPRIEGKVEIRPSQGYSMPVSVSLVRICLQRRETIHPAAENVAKRHLGTPRRETTDVVGKELLLFRCQSGKDAESVIAMDLPFVLFIPFGRGGEETNRRIPPASLQLPSRTAETYYELVVTVQQGHTLQNKYSFPIPLQRYDTLSTFGMYNKPESRQVSDASVVTLGISVPKWSYGPLDPITVYIKLVPNPDWMKKALKVTIQKITVTIEEEITYNPEGDEPTKKVNKVAKNTQLVNTKMPEAGYATNLGLVFPSKDLRDPDGIIRRGKPAFPLYEVTSFTTSSTLYKIEFYLTVKAQLGSTRDLTVRQPLVICPMDQQACKEEMDAIEQAAKDASHVDPNNPMLPARAIVLANDRESLKTLGLCLVGGQKKPLIE</sequence>
<name>A0A135SL18_9PEZI</name>
<dbReference type="SMART" id="SM01017">
    <property type="entry name" value="Arrestin_C"/>
    <property type="match status" value="1"/>
</dbReference>
<evidence type="ECO:0000256" key="1">
    <source>
        <dbReference type="SAM" id="MobiDB-lite"/>
    </source>
</evidence>
<feature type="compositionally biased region" description="Basic and acidic residues" evidence="1">
    <location>
        <begin position="260"/>
        <end position="273"/>
    </location>
</feature>
<protein>
    <submittedName>
        <fullName evidence="3">Arrestin</fullName>
    </submittedName>
</protein>
<proteinExistence type="predicted"/>
<feature type="domain" description="Arrestin C-terminal-like" evidence="2">
    <location>
        <begin position="487"/>
        <end position="645"/>
    </location>
</feature>
<evidence type="ECO:0000313" key="4">
    <source>
        <dbReference type="Proteomes" id="UP000070328"/>
    </source>
</evidence>